<comment type="similarity">
    <text evidence="1">Belongs to the 'GDSL' lipolytic enzyme family.</text>
</comment>
<dbReference type="EMBL" id="JASCZI010090772">
    <property type="protein sequence ID" value="MED6146326.1"/>
    <property type="molecule type" value="Genomic_DNA"/>
</dbReference>
<evidence type="ECO:0000256" key="1">
    <source>
        <dbReference type="ARBA" id="ARBA00008668"/>
    </source>
</evidence>
<dbReference type="Proteomes" id="UP001341840">
    <property type="component" value="Unassembled WGS sequence"/>
</dbReference>
<dbReference type="PANTHER" id="PTHR45642:SF137">
    <property type="entry name" value="GDSL-LIKE LIPASE_ACYLHYDROLASE"/>
    <property type="match status" value="1"/>
</dbReference>
<dbReference type="Pfam" id="PF00657">
    <property type="entry name" value="Lipase_GDSL"/>
    <property type="match status" value="2"/>
</dbReference>
<protein>
    <submittedName>
        <fullName evidence="3">Uncharacterized protein</fullName>
    </submittedName>
</protein>
<dbReference type="CDD" id="cd01837">
    <property type="entry name" value="SGNH_plant_lipase_like"/>
    <property type="match status" value="1"/>
</dbReference>
<sequence>MVRLIVLLALWQTANALVKLPPNVTVPAVIGFGDSIIDPGNNNGIKTLVKCNFPPYGKDFQGGPTGRFCDGKIPTDLLVEELGIKELLPAYLDPNLKPSDLVTGVCFASGATGYDPLTPKITSVIPMSEQIEMFKEYIGKLKQIVGEERTNFILGNSLFLVVAGSDDIANTYFVARVRQLQYDIPAYTDLMINSASNFIKELYGLGARRIGVLSAPPIGCVPSQRTLGGGLERECAEDYNYAAKLFNSKLSKELDSLQSKSPNSRIVYIDVYNPLLDIILNYQKYGYKVVDLGCCGTGKLEVAVLCNPLDATCPDASQYVFWDSYHPTESVAEGIIKLPRNETVTGMIFFGDSIVDTGSNNELPTLAKCNFPPYGRDFFGGKPTGRFSNGKVPTDFIAEEFGMKKLIPSYMSPRLQPADLLTGVSFASGGSGYDPLTAKLLLVIPLSEQLQQFKEYIGKLKANFGEEKTNFFLSKSMVFLVASSNDIANSYFATGIRKAQYDVNSYTNMLVQIASSFIMGLKLWIGDAVALGL</sequence>
<dbReference type="InterPro" id="IPR036514">
    <property type="entry name" value="SGNH_hydro_sf"/>
</dbReference>
<proteinExistence type="inferred from homology"/>
<comment type="caution">
    <text evidence="3">The sequence shown here is derived from an EMBL/GenBank/DDBJ whole genome shotgun (WGS) entry which is preliminary data.</text>
</comment>
<name>A0ABU6TC75_9FABA</name>
<organism evidence="3 4">
    <name type="scientific">Stylosanthes scabra</name>
    <dbReference type="NCBI Taxonomy" id="79078"/>
    <lineage>
        <taxon>Eukaryota</taxon>
        <taxon>Viridiplantae</taxon>
        <taxon>Streptophyta</taxon>
        <taxon>Embryophyta</taxon>
        <taxon>Tracheophyta</taxon>
        <taxon>Spermatophyta</taxon>
        <taxon>Magnoliopsida</taxon>
        <taxon>eudicotyledons</taxon>
        <taxon>Gunneridae</taxon>
        <taxon>Pentapetalae</taxon>
        <taxon>rosids</taxon>
        <taxon>fabids</taxon>
        <taxon>Fabales</taxon>
        <taxon>Fabaceae</taxon>
        <taxon>Papilionoideae</taxon>
        <taxon>50 kb inversion clade</taxon>
        <taxon>dalbergioids sensu lato</taxon>
        <taxon>Dalbergieae</taxon>
        <taxon>Pterocarpus clade</taxon>
        <taxon>Stylosanthes</taxon>
    </lineage>
</organism>
<evidence type="ECO:0000256" key="2">
    <source>
        <dbReference type="SAM" id="SignalP"/>
    </source>
</evidence>
<feature type="chain" id="PRO_5047102444" evidence="2">
    <location>
        <begin position="17"/>
        <end position="533"/>
    </location>
</feature>
<dbReference type="InterPro" id="IPR008265">
    <property type="entry name" value="Lipase_GDSL_AS"/>
</dbReference>
<feature type="signal peptide" evidence="2">
    <location>
        <begin position="1"/>
        <end position="16"/>
    </location>
</feature>
<dbReference type="PROSITE" id="PS01098">
    <property type="entry name" value="LIPASE_GDSL_SER"/>
    <property type="match status" value="1"/>
</dbReference>
<dbReference type="InterPro" id="IPR001087">
    <property type="entry name" value="GDSL"/>
</dbReference>
<reference evidence="3 4" key="1">
    <citation type="journal article" date="2023" name="Plants (Basel)">
        <title>Bridging the Gap: Combining Genomics and Transcriptomics Approaches to Understand Stylosanthes scabra, an Orphan Legume from the Brazilian Caatinga.</title>
        <authorList>
            <person name="Ferreira-Neto J.R.C."/>
            <person name="da Silva M.D."/>
            <person name="Binneck E."/>
            <person name="de Melo N.F."/>
            <person name="da Silva R.H."/>
            <person name="de Melo A.L.T.M."/>
            <person name="Pandolfi V."/>
            <person name="Bustamante F.O."/>
            <person name="Brasileiro-Vidal A.C."/>
            <person name="Benko-Iseppon A.M."/>
        </authorList>
    </citation>
    <scope>NUCLEOTIDE SEQUENCE [LARGE SCALE GENOMIC DNA]</scope>
    <source>
        <tissue evidence="3">Leaves</tissue>
    </source>
</reference>
<dbReference type="InterPro" id="IPR035669">
    <property type="entry name" value="SGNH_plant_lipase-like"/>
</dbReference>
<gene>
    <name evidence="3" type="ORF">PIB30_033436</name>
</gene>
<dbReference type="Gene3D" id="3.40.50.1110">
    <property type="entry name" value="SGNH hydrolase"/>
    <property type="match status" value="2"/>
</dbReference>
<evidence type="ECO:0000313" key="3">
    <source>
        <dbReference type="EMBL" id="MED6146326.1"/>
    </source>
</evidence>
<accession>A0ABU6TC75</accession>
<keyword evidence="4" id="KW-1185">Reference proteome</keyword>
<keyword evidence="2" id="KW-0732">Signal</keyword>
<dbReference type="PANTHER" id="PTHR45642">
    <property type="entry name" value="GDSL ESTERASE/LIPASE EXL3"/>
    <property type="match status" value="1"/>
</dbReference>
<dbReference type="InterPro" id="IPR050592">
    <property type="entry name" value="GDSL_lipolytic_enzyme"/>
</dbReference>
<evidence type="ECO:0000313" key="4">
    <source>
        <dbReference type="Proteomes" id="UP001341840"/>
    </source>
</evidence>